<protein>
    <submittedName>
        <fullName evidence="2">Uncharacterized protein</fullName>
    </submittedName>
</protein>
<dbReference type="Proteomes" id="UP000006729">
    <property type="component" value="Chromosome 10"/>
</dbReference>
<keyword evidence="1" id="KW-0472">Membrane</keyword>
<reference evidence="2 3" key="1">
    <citation type="journal article" date="2006" name="Science">
        <title>The genome of black cottonwood, Populus trichocarpa (Torr. &amp; Gray).</title>
        <authorList>
            <person name="Tuskan G.A."/>
            <person name="Difazio S."/>
            <person name="Jansson S."/>
            <person name="Bohlmann J."/>
            <person name="Grigoriev I."/>
            <person name="Hellsten U."/>
            <person name="Putnam N."/>
            <person name="Ralph S."/>
            <person name="Rombauts S."/>
            <person name="Salamov A."/>
            <person name="Schein J."/>
            <person name="Sterck L."/>
            <person name="Aerts A."/>
            <person name="Bhalerao R.R."/>
            <person name="Bhalerao R.P."/>
            <person name="Blaudez D."/>
            <person name="Boerjan W."/>
            <person name="Brun A."/>
            <person name="Brunner A."/>
            <person name="Busov V."/>
            <person name="Campbell M."/>
            <person name="Carlson J."/>
            <person name="Chalot M."/>
            <person name="Chapman J."/>
            <person name="Chen G.L."/>
            <person name="Cooper D."/>
            <person name="Coutinho P.M."/>
            <person name="Couturier J."/>
            <person name="Covert S."/>
            <person name="Cronk Q."/>
            <person name="Cunningham R."/>
            <person name="Davis J."/>
            <person name="Degroeve S."/>
            <person name="Dejardin A."/>
            <person name="Depamphilis C."/>
            <person name="Detter J."/>
            <person name="Dirks B."/>
            <person name="Dubchak I."/>
            <person name="Duplessis S."/>
            <person name="Ehlting J."/>
            <person name="Ellis B."/>
            <person name="Gendler K."/>
            <person name="Goodstein D."/>
            <person name="Gribskov M."/>
            <person name="Grimwood J."/>
            <person name="Groover A."/>
            <person name="Gunter L."/>
            <person name="Hamberger B."/>
            <person name="Heinze B."/>
            <person name="Helariutta Y."/>
            <person name="Henrissat B."/>
            <person name="Holligan D."/>
            <person name="Holt R."/>
            <person name="Huang W."/>
            <person name="Islam-Faridi N."/>
            <person name="Jones S."/>
            <person name="Jones-Rhoades M."/>
            <person name="Jorgensen R."/>
            <person name="Joshi C."/>
            <person name="Kangasjarvi J."/>
            <person name="Karlsson J."/>
            <person name="Kelleher C."/>
            <person name="Kirkpatrick R."/>
            <person name="Kirst M."/>
            <person name="Kohler A."/>
            <person name="Kalluri U."/>
            <person name="Larimer F."/>
            <person name="Leebens-Mack J."/>
            <person name="Leple J.C."/>
            <person name="Locascio P."/>
            <person name="Lou Y."/>
            <person name="Lucas S."/>
            <person name="Martin F."/>
            <person name="Montanini B."/>
            <person name="Napoli C."/>
            <person name="Nelson D.R."/>
            <person name="Nelson C."/>
            <person name="Nieminen K."/>
            <person name="Nilsson O."/>
            <person name="Pereda V."/>
            <person name="Peter G."/>
            <person name="Philippe R."/>
            <person name="Pilate G."/>
            <person name="Poliakov A."/>
            <person name="Razumovskaya J."/>
            <person name="Richardson P."/>
            <person name="Rinaldi C."/>
            <person name="Ritland K."/>
            <person name="Rouze P."/>
            <person name="Ryaboy D."/>
            <person name="Schmutz J."/>
            <person name="Schrader J."/>
            <person name="Segerman B."/>
            <person name="Shin H."/>
            <person name="Siddiqui A."/>
            <person name="Sterky F."/>
            <person name="Terry A."/>
            <person name="Tsai C.J."/>
            <person name="Uberbacher E."/>
            <person name="Unneberg P."/>
            <person name="Vahala J."/>
            <person name="Wall K."/>
            <person name="Wessler S."/>
            <person name="Yang G."/>
            <person name="Yin T."/>
            <person name="Douglas C."/>
            <person name="Marra M."/>
            <person name="Sandberg G."/>
            <person name="Van de Peer Y."/>
            <person name="Rokhsar D."/>
        </authorList>
    </citation>
    <scope>NUCLEOTIDE SEQUENCE [LARGE SCALE GENOMIC DNA]</scope>
    <source>
        <strain evidence="3">cv. Nisqually</strain>
    </source>
</reference>
<keyword evidence="3" id="KW-1185">Reference proteome</keyword>
<evidence type="ECO:0000313" key="2">
    <source>
        <dbReference type="EMBL" id="PNT14581.1"/>
    </source>
</evidence>
<proteinExistence type="predicted"/>
<name>A0A2K1YNH5_POPTR</name>
<sequence>MDNLRVFSGPSFLAVLANRAVLVIAPVVDASSILTGLVWLAIRPKSISVVRATYLLSMVNWIADWRV</sequence>
<organism evidence="2 3">
    <name type="scientific">Populus trichocarpa</name>
    <name type="common">Western balsam poplar</name>
    <name type="synonym">Populus balsamifera subsp. trichocarpa</name>
    <dbReference type="NCBI Taxonomy" id="3694"/>
    <lineage>
        <taxon>Eukaryota</taxon>
        <taxon>Viridiplantae</taxon>
        <taxon>Streptophyta</taxon>
        <taxon>Embryophyta</taxon>
        <taxon>Tracheophyta</taxon>
        <taxon>Spermatophyta</taxon>
        <taxon>Magnoliopsida</taxon>
        <taxon>eudicotyledons</taxon>
        <taxon>Gunneridae</taxon>
        <taxon>Pentapetalae</taxon>
        <taxon>rosids</taxon>
        <taxon>fabids</taxon>
        <taxon>Malpighiales</taxon>
        <taxon>Salicaceae</taxon>
        <taxon>Saliceae</taxon>
        <taxon>Populus</taxon>
    </lineage>
</organism>
<evidence type="ECO:0000313" key="3">
    <source>
        <dbReference type="Proteomes" id="UP000006729"/>
    </source>
</evidence>
<keyword evidence="1" id="KW-1133">Transmembrane helix</keyword>
<feature type="transmembrane region" description="Helical" evidence="1">
    <location>
        <begin position="20"/>
        <end position="42"/>
    </location>
</feature>
<accession>A0A2K1YNH5</accession>
<dbReference type="AlphaFoldDB" id="A0A2K1YNH5"/>
<keyword evidence="1" id="KW-0812">Transmembrane</keyword>
<dbReference type="EMBL" id="CM009299">
    <property type="protein sequence ID" value="PNT14581.1"/>
    <property type="molecule type" value="Genomic_DNA"/>
</dbReference>
<gene>
    <name evidence="2" type="ORF">POPTR_010G039100</name>
</gene>
<evidence type="ECO:0000256" key="1">
    <source>
        <dbReference type="SAM" id="Phobius"/>
    </source>
</evidence>
<dbReference type="InParanoid" id="A0A2K1YNH5"/>